<evidence type="ECO:0000259" key="4">
    <source>
        <dbReference type="PROSITE" id="PS50043"/>
    </source>
</evidence>
<dbReference type="RefSeq" id="WP_124737391.1">
    <property type="nucleotide sequence ID" value="NZ_CP034086.1"/>
</dbReference>
<dbReference type="EMBL" id="CP034086">
    <property type="protein sequence ID" value="AZG75509.1"/>
    <property type="molecule type" value="Genomic_DNA"/>
</dbReference>
<keyword evidence="1 3" id="KW-0597">Phosphoprotein</keyword>
<gene>
    <name evidence="6" type="ORF">EHO51_01430</name>
</gene>
<dbReference type="GO" id="GO:0003677">
    <property type="term" value="F:DNA binding"/>
    <property type="evidence" value="ECO:0007669"/>
    <property type="project" value="UniProtKB-KW"/>
</dbReference>
<dbReference type="InterPro" id="IPR001789">
    <property type="entry name" value="Sig_transdc_resp-reg_receiver"/>
</dbReference>
<dbReference type="KEGG" id="mros:EHO51_01430"/>
<dbReference type="GO" id="GO:0000160">
    <property type="term" value="P:phosphorelay signal transduction system"/>
    <property type="evidence" value="ECO:0007669"/>
    <property type="project" value="InterPro"/>
</dbReference>
<organism evidence="6 7">
    <name type="scientific">Methylocystis rosea</name>
    <dbReference type="NCBI Taxonomy" id="173366"/>
    <lineage>
        <taxon>Bacteria</taxon>
        <taxon>Pseudomonadati</taxon>
        <taxon>Pseudomonadota</taxon>
        <taxon>Alphaproteobacteria</taxon>
        <taxon>Hyphomicrobiales</taxon>
        <taxon>Methylocystaceae</taxon>
        <taxon>Methylocystis</taxon>
    </lineage>
</organism>
<dbReference type="PANTHER" id="PTHR43214:SF43">
    <property type="entry name" value="TWO-COMPONENT RESPONSE REGULATOR"/>
    <property type="match status" value="1"/>
</dbReference>
<dbReference type="CDD" id="cd17535">
    <property type="entry name" value="REC_NarL-like"/>
    <property type="match status" value="1"/>
</dbReference>
<dbReference type="SMART" id="SM00448">
    <property type="entry name" value="REC"/>
    <property type="match status" value="1"/>
</dbReference>
<evidence type="ECO:0000313" key="6">
    <source>
        <dbReference type="EMBL" id="AZG75509.1"/>
    </source>
</evidence>
<keyword evidence="2 6" id="KW-0238">DNA-binding</keyword>
<dbReference type="SMART" id="SM00421">
    <property type="entry name" value="HTH_LUXR"/>
    <property type="match status" value="1"/>
</dbReference>
<evidence type="ECO:0000256" key="1">
    <source>
        <dbReference type="ARBA" id="ARBA00022553"/>
    </source>
</evidence>
<dbReference type="InterPro" id="IPR016032">
    <property type="entry name" value="Sig_transdc_resp-reg_C-effctor"/>
</dbReference>
<reference evidence="6 7" key="1">
    <citation type="submission" date="2018-11" db="EMBL/GenBank/DDBJ databases">
        <title>Genome squencing of methanotrophic bacteria isolated from alkaline groundwater in Korea.</title>
        <authorList>
            <person name="Nguyen L.N."/>
        </authorList>
    </citation>
    <scope>NUCLEOTIDE SEQUENCE [LARGE SCALE GENOMIC DNA]</scope>
    <source>
        <strain evidence="6 7">GW6</strain>
    </source>
</reference>
<proteinExistence type="predicted"/>
<dbReference type="Gene3D" id="3.40.50.2300">
    <property type="match status" value="1"/>
</dbReference>
<dbReference type="InterPro" id="IPR039420">
    <property type="entry name" value="WalR-like"/>
</dbReference>
<dbReference type="PROSITE" id="PS50110">
    <property type="entry name" value="RESPONSE_REGULATORY"/>
    <property type="match status" value="1"/>
</dbReference>
<evidence type="ECO:0000256" key="3">
    <source>
        <dbReference type="PROSITE-ProRule" id="PRU00169"/>
    </source>
</evidence>
<dbReference type="Proteomes" id="UP000273982">
    <property type="component" value="Chromosome"/>
</dbReference>
<feature type="modified residue" description="4-aspartylphosphate" evidence="3">
    <location>
        <position position="54"/>
    </location>
</feature>
<dbReference type="CDD" id="cd06170">
    <property type="entry name" value="LuxR_C_like"/>
    <property type="match status" value="1"/>
</dbReference>
<evidence type="ECO:0000259" key="5">
    <source>
        <dbReference type="PROSITE" id="PS50110"/>
    </source>
</evidence>
<dbReference type="GO" id="GO:0006355">
    <property type="term" value="P:regulation of DNA-templated transcription"/>
    <property type="evidence" value="ECO:0007669"/>
    <property type="project" value="InterPro"/>
</dbReference>
<protein>
    <submittedName>
        <fullName evidence="6">DNA-binding response regulator</fullName>
    </submittedName>
</protein>
<dbReference type="PROSITE" id="PS50043">
    <property type="entry name" value="HTH_LUXR_2"/>
    <property type="match status" value="1"/>
</dbReference>
<accession>A0A3G8M0N2</accession>
<dbReference type="InterPro" id="IPR011006">
    <property type="entry name" value="CheY-like_superfamily"/>
</dbReference>
<feature type="domain" description="Response regulatory" evidence="5">
    <location>
        <begin position="3"/>
        <end position="119"/>
    </location>
</feature>
<dbReference type="InterPro" id="IPR058245">
    <property type="entry name" value="NreC/VraR/RcsB-like_REC"/>
</dbReference>
<dbReference type="Pfam" id="PF00196">
    <property type="entry name" value="GerE"/>
    <property type="match status" value="1"/>
</dbReference>
<name>A0A3G8M0N2_9HYPH</name>
<dbReference type="PRINTS" id="PR00038">
    <property type="entry name" value="HTHLUXR"/>
</dbReference>
<dbReference type="SUPFAM" id="SSF46894">
    <property type="entry name" value="C-terminal effector domain of the bipartite response regulators"/>
    <property type="match status" value="1"/>
</dbReference>
<feature type="domain" description="HTH luxR-type" evidence="4">
    <location>
        <begin position="141"/>
        <end position="206"/>
    </location>
</feature>
<dbReference type="PANTHER" id="PTHR43214">
    <property type="entry name" value="TWO-COMPONENT RESPONSE REGULATOR"/>
    <property type="match status" value="1"/>
</dbReference>
<dbReference type="InterPro" id="IPR000792">
    <property type="entry name" value="Tscrpt_reg_LuxR_C"/>
</dbReference>
<dbReference type="SUPFAM" id="SSF52172">
    <property type="entry name" value="CheY-like"/>
    <property type="match status" value="1"/>
</dbReference>
<evidence type="ECO:0000313" key="7">
    <source>
        <dbReference type="Proteomes" id="UP000273982"/>
    </source>
</evidence>
<sequence>MTAILLVDDHPIVREGYRRLLERQPDYRIVAEAANAAEAYQAYRKVSPDIVIMDLSLPGASGVEAVRHIRQWDKGARILIFTMHSGAAFALKAFEAGASGYVTKSSDAAELLRAVTIVAKGGRALSDDVAREIAAERLGEGRALVDELGPRETEILRLVASGRTTEDIAGILNLSPKTVQNYHYQIKSKIGARTDAHLVWLAIGAGLVGDASATSSAPSASRPHGIM</sequence>
<dbReference type="Pfam" id="PF00072">
    <property type="entry name" value="Response_reg"/>
    <property type="match status" value="1"/>
</dbReference>
<dbReference type="AlphaFoldDB" id="A0A3G8M0N2"/>
<evidence type="ECO:0000256" key="2">
    <source>
        <dbReference type="ARBA" id="ARBA00023125"/>
    </source>
</evidence>